<evidence type="ECO:0000256" key="1">
    <source>
        <dbReference type="ARBA" id="ARBA00004141"/>
    </source>
</evidence>
<dbReference type="InterPro" id="IPR020846">
    <property type="entry name" value="MFS_dom"/>
</dbReference>
<dbReference type="SUPFAM" id="SSF103473">
    <property type="entry name" value="MFS general substrate transporter"/>
    <property type="match status" value="1"/>
</dbReference>
<dbReference type="FunFam" id="1.20.1250.20:FF:000018">
    <property type="entry name" value="MFS transporter permease"/>
    <property type="match status" value="1"/>
</dbReference>
<feature type="transmembrane region" description="Helical" evidence="6">
    <location>
        <begin position="174"/>
        <end position="197"/>
    </location>
</feature>
<keyword evidence="9" id="KW-1185">Reference proteome</keyword>
<keyword evidence="5 6" id="KW-0472">Membrane</keyword>
<name>A0A5B0HGR0_9BURK</name>
<keyword evidence="2" id="KW-0813">Transport</keyword>
<dbReference type="PANTHER" id="PTHR43791">
    <property type="entry name" value="PERMEASE-RELATED"/>
    <property type="match status" value="1"/>
</dbReference>
<feature type="transmembrane region" description="Helical" evidence="6">
    <location>
        <begin position="398"/>
        <end position="418"/>
    </location>
</feature>
<dbReference type="Pfam" id="PF07690">
    <property type="entry name" value="MFS_1"/>
    <property type="match status" value="1"/>
</dbReference>
<dbReference type="InterPro" id="IPR011701">
    <property type="entry name" value="MFS"/>
</dbReference>
<dbReference type="Gene3D" id="1.20.1250.20">
    <property type="entry name" value="MFS general substrate transporter like domains"/>
    <property type="match status" value="2"/>
</dbReference>
<reference evidence="8 9" key="1">
    <citation type="submission" date="2019-08" db="EMBL/GenBank/DDBJ databases">
        <title>Paraburkholderia sp. DCY113.</title>
        <authorList>
            <person name="Kang J."/>
        </authorList>
    </citation>
    <scope>NUCLEOTIDE SEQUENCE [LARGE SCALE GENOMIC DNA]</scope>
    <source>
        <strain evidence="8 9">DCY113</strain>
    </source>
</reference>
<keyword evidence="3 6" id="KW-0812">Transmembrane</keyword>
<evidence type="ECO:0000313" key="9">
    <source>
        <dbReference type="Proteomes" id="UP000325273"/>
    </source>
</evidence>
<proteinExistence type="predicted"/>
<gene>
    <name evidence="8" type="ORF">FVF58_05005</name>
</gene>
<feature type="transmembrane region" description="Helical" evidence="6">
    <location>
        <begin position="49"/>
        <end position="70"/>
    </location>
</feature>
<dbReference type="PROSITE" id="PS50850">
    <property type="entry name" value="MFS"/>
    <property type="match status" value="1"/>
</dbReference>
<evidence type="ECO:0000256" key="3">
    <source>
        <dbReference type="ARBA" id="ARBA00022692"/>
    </source>
</evidence>
<evidence type="ECO:0000256" key="5">
    <source>
        <dbReference type="ARBA" id="ARBA00023136"/>
    </source>
</evidence>
<protein>
    <submittedName>
        <fullName evidence="8">MFS transporter</fullName>
    </submittedName>
</protein>
<dbReference type="EMBL" id="VTUZ01000003">
    <property type="protein sequence ID" value="KAA1014240.1"/>
    <property type="molecule type" value="Genomic_DNA"/>
</dbReference>
<dbReference type="InterPro" id="IPR036259">
    <property type="entry name" value="MFS_trans_sf"/>
</dbReference>
<feature type="domain" description="Major facilitator superfamily (MFS) profile" evidence="7">
    <location>
        <begin position="16"/>
        <end position="422"/>
    </location>
</feature>
<feature type="transmembrane region" description="Helical" evidence="6">
    <location>
        <begin position="82"/>
        <end position="101"/>
    </location>
</feature>
<feature type="transmembrane region" description="Helical" evidence="6">
    <location>
        <begin position="308"/>
        <end position="326"/>
    </location>
</feature>
<comment type="caution">
    <text evidence="8">The sequence shown here is derived from an EMBL/GenBank/DDBJ whole genome shotgun (WGS) entry which is preliminary data.</text>
</comment>
<feature type="transmembrane region" description="Helical" evidence="6">
    <location>
        <begin position="243"/>
        <end position="264"/>
    </location>
</feature>
<evidence type="ECO:0000256" key="6">
    <source>
        <dbReference type="SAM" id="Phobius"/>
    </source>
</evidence>
<feature type="transmembrane region" description="Helical" evidence="6">
    <location>
        <begin position="332"/>
        <end position="354"/>
    </location>
</feature>
<feature type="transmembrane region" description="Helical" evidence="6">
    <location>
        <begin position="366"/>
        <end position="386"/>
    </location>
</feature>
<organism evidence="8 9">
    <name type="scientific">Paraburkholderia panacisoli</name>
    <dbReference type="NCBI Taxonomy" id="2603818"/>
    <lineage>
        <taxon>Bacteria</taxon>
        <taxon>Pseudomonadati</taxon>
        <taxon>Pseudomonadota</taxon>
        <taxon>Betaproteobacteria</taxon>
        <taxon>Burkholderiales</taxon>
        <taxon>Burkholderiaceae</taxon>
        <taxon>Paraburkholderia</taxon>
    </lineage>
</organism>
<dbReference type="GO" id="GO:0016020">
    <property type="term" value="C:membrane"/>
    <property type="evidence" value="ECO:0007669"/>
    <property type="project" value="UniProtKB-SubCell"/>
</dbReference>
<evidence type="ECO:0000256" key="2">
    <source>
        <dbReference type="ARBA" id="ARBA00022448"/>
    </source>
</evidence>
<comment type="subcellular location">
    <subcellularLocation>
        <location evidence="1">Membrane</location>
        <topology evidence="1">Multi-pass membrane protein</topology>
    </subcellularLocation>
</comment>
<feature type="transmembrane region" description="Helical" evidence="6">
    <location>
        <begin position="107"/>
        <end position="128"/>
    </location>
</feature>
<dbReference type="RefSeq" id="WP_149668807.1">
    <property type="nucleotide sequence ID" value="NZ_VTUZ01000003.1"/>
</dbReference>
<feature type="transmembrane region" description="Helical" evidence="6">
    <location>
        <begin position="270"/>
        <end position="296"/>
    </location>
</feature>
<evidence type="ECO:0000259" key="7">
    <source>
        <dbReference type="PROSITE" id="PS50850"/>
    </source>
</evidence>
<accession>A0A5B0HGR0</accession>
<evidence type="ECO:0000256" key="4">
    <source>
        <dbReference type="ARBA" id="ARBA00022989"/>
    </source>
</evidence>
<dbReference type="Proteomes" id="UP000325273">
    <property type="component" value="Unassembled WGS sequence"/>
</dbReference>
<feature type="transmembrane region" description="Helical" evidence="6">
    <location>
        <begin position="12"/>
        <end position="29"/>
    </location>
</feature>
<evidence type="ECO:0000313" key="8">
    <source>
        <dbReference type="EMBL" id="KAA1014240.1"/>
    </source>
</evidence>
<feature type="transmembrane region" description="Helical" evidence="6">
    <location>
        <begin position="140"/>
        <end position="162"/>
    </location>
</feature>
<sequence>MAINETDTIAKIRRHILPLLMLCYFAAYLDRVNLSFAALSMNEELSFSPAVFGAGAGIFFLGYVLFEVPSNLALRRFGARRWFARIMLTWGVLSFLFAFIHTKGQFLGLRFLLGVAEAGFFPGVMLYLTHWFPSAYRARVIGAFAVAIPASAGIGAPLSGWILNLHGAGGLSGWQWLFIIEAIPSLILGFVVLRVLVDSPANATWLRDDERRWLTATLADERRAQPLPSGHAGAWQALSDPRVWLLGFIYCGIVAANYGVTFFLPQIVRAFGASFTAVGLLSALPFVAAAIGVLWWGARSDRMRERRWHLLIPGIVAVLALIVAALTDNPPLRLGALIAGGFGAFANLPVFWTIPPAMLAESEAPAGIAVVSSIGNVAGFVAPYVVGVLRQTTGNFASGMLALAAFIAVTVVMAAIMLRPGRTTGATAQGLAR</sequence>
<keyword evidence="4 6" id="KW-1133">Transmembrane helix</keyword>
<dbReference type="GO" id="GO:0022857">
    <property type="term" value="F:transmembrane transporter activity"/>
    <property type="evidence" value="ECO:0007669"/>
    <property type="project" value="InterPro"/>
</dbReference>
<dbReference type="CDD" id="cd17319">
    <property type="entry name" value="MFS_ExuT_GudP_like"/>
    <property type="match status" value="1"/>
</dbReference>
<dbReference type="AlphaFoldDB" id="A0A5B0HGR0"/>
<dbReference type="PANTHER" id="PTHR43791:SF36">
    <property type="entry name" value="TRANSPORTER, PUTATIVE (AFU_ORTHOLOGUE AFUA_6G08340)-RELATED"/>
    <property type="match status" value="1"/>
</dbReference>